<evidence type="ECO:0000256" key="1">
    <source>
        <dbReference type="ARBA" id="ARBA00022729"/>
    </source>
</evidence>
<dbReference type="SUPFAM" id="SSF49899">
    <property type="entry name" value="Concanavalin A-like lectins/glucanases"/>
    <property type="match status" value="3"/>
</dbReference>
<evidence type="ECO:0000256" key="3">
    <source>
        <dbReference type="SAM" id="SignalP"/>
    </source>
</evidence>
<accession>A0A562V9L6</accession>
<keyword evidence="5" id="KW-0430">Lectin</keyword>
<dbReference type="GO" id="GO:0030246">
    <property type="term" value="F:carbohydrate binding"/>
    <property type="evidence" value="ECO:0007669"/>
    <property type="project" value="UniProtKB-KW"/>
</dbReference>
<gene>
    <name evidence="5" type="ORF">LX16_0259</name>
</gene>
<feature type="domain" description="LamG-like jellyroll fold" evidence="4">
    <location>
        <begin position="965"/>
        <end position="1101"/>
    </location>
</feature>
<dbReference type="Gene3D" id="2.60.120.200">
    <property type="match status" value="3"/>
</dbReference>
<evidence type="ECO:0000256" key="2">
    <source>
        <dbReference type="ARBA" id="ARBA00023157"/>
    </source>
</evidence>
<name>A0A562V9L6_9ACTN</name>
<organism evidence="5 6">
    <name type="scientific">Stackebrandtia albiflava</name>
    <dbReference type="NCBI Taxonomy" id="406432"/>
    <lineage>
        <taxon>Bacteria</taxon>
        <taxon>Bacillati</taxon>
        <taxon>Actinomycetota</taxon>
        <taxon>Actinomycetes</taxon>
        <taxon>Glycomycetales</taxon>
        <taxon>Glycomycetaceae</taxon>
        <taxon>Stackebrandtia</taxon>
    </lineage>
</organism>
<dbReference type="PANTHER" id="PTHR46943">
    <property type="entry name" value="PENTRAXIN-RELATED PROTEIN PTX3"/>
    <property type="match status" value="1"/>
</dbReference>
<dbReference type="GO" id="GO:0005975">
    <property type="term" value="P:carbohydrate metabolic process"/>
    <property type="evidence" value="ECO:0007669"/>
    <property type="project" value="UniProtKB-ARBA"/>
</dbReference>
<dbReference type="OrthoDB" id="3751446at2"/>
<feature type="chain" id="PRO_5039304451" evidence="3">
    <location>
        <begin position="18"/>
        <end position="1324"/>
    </location>
</feature>
<dbReference type="InterPro" id="IPR006558">
    <property type="entry name" value="LamG-like"/>
</dbReference>
<feature type="domain" description="LamG-like jellyroll fold" evidence="4">
    <location>
        <begin position="747"/>
        <end position="892"/>
    </location>
</feature>
<dbReference type="EMBL" id="VLLL01000005">
    <property type="protein sequence ID" value="TWJ14574.1"/>
    <property type="molecule type" value="Genomic_DNA"/>
</dbReference>
<dbReference type="NCBIfam" id="NF033679">
    <property type="entry name" value="DNRLRE_dom"/>
    <property type="match status" value="1"/>
</dbReference>
<sequence length="1324" mass="139563">MAVSAALRRPLAIVATAALSVVLLTGAVTEEESVPAQADCDSAAASDEAAAVDLAARCDRSVEVVSARTAYSELHAEPDGRMRLTTGVAPMRARAADGSWTAIDTTLRATGDRIRPGATVHPVSLSPGGDRELVRTETGDGGFTLTWPDPLPRPVLDGDTARYPGVYPGVDLTVTATPEGFSHSLVISSAEAAADPRLDAIRFGLHTDGVTVAVTDAGGLTVSDTAGEPLWTTPTPQMWDASGADTGAHRAVDVPVTVTDDSLVLHPDRTVFTSAETVYPVTVDPLWNGGGLRSGQWTTAWSKYPTSSFWKRDDTGGNDDLFGAAKVGRVCDFDYNGDCLSSTYRVRSFFRMDTEGVQGRQITAATFKILQKHAWQCSPKSKAQVWRTSLIDSTHTWDNQPDWTSETAVSHDYANYRAGCGTQGLIEFDVTAMVQKSADSAWKSISLGMKAIDESTLAHWKRYDHSTAKIDVYYNSIPGDPAGMFTGTDACVADWNDPGIWQPSTRPELRGRVTDADGKVRARVQVWIRESADVEHELIYDHTSGDLASGTEYRWRPPADLAEGYHHWWRMQATDGSASSAWSQWCYLRVDATAPEAATVTPSVAAPMAGDTVALTFHSGSSDVTGFRYGLNSDAPDQTVAATGGTATVTWPALPAGPNTVYVWAQDRVGNLGPRSVLNLYGGRTVDAAPQGVWRFDGDPVDDSGNDHDLAGVTGFTGDRLGRPGAALSLTGDTCPSTAGPAVRTDGPFTVTAWVRIDATATDQVVLSQFGGQRAAFELRYSAAANAWAVAVPAVDEWSPELGEWAVATGPSGVEPGVWVHLAAQVDPVADMIRLHVDGEPVADAALPFDPWRATGPLATGCAGGLDHGLAWNHLHGAVDSVSAWNGLMPPAGVRATADDLPVGHLGSWSLDVVAAGSDAGRHGNDFTLPAGGDHVEGFTGRDDDAWRPGDGCATTAGPVLRTDDSFTVAAWTRLDASTGDAVLLGQDGRQVSPVALGYDAETGSWALWLHSEDSTAAVTRTVAGGPALTGEWVHLAVVYDDAEGTVTWYVDGVRTTDTPVDRPFQGTGPLRLGCAASTGDMAWPGAVASLHAWRGAADDAQIAGVHGGNPSVKELSMWALEGDGTDSRGGSDLNLHGDYEWVEDRVGWPGSALGLRTDGTGYAATDQAVADPADSFTVAAWVRLDDASADRTVLSQVSQSDAAFVLRFDAGSGRWVFAMPSGPASAPVWHEAVSDAPAAVGSWVHLTAVYDRAAGTLRLHVDGVPQAEAPAPATTWTGDGPLLLAARGDATGGVWDLFVGAVDDVRVWRGVVHPDRIRDLAVA</sequence>
<evidence type="ECO:0000259" key="4">
    <source>
        <dbReference type="SMART" id="SM00560"/>
    </source>
</evidence>
<dbReference type="PANTHER" id="PTHR46943:SF1">
    <property type="entry name" value="PENTRAXIN-RELATED PROTEIN PTX3"/>
    <property type="match status" value="1"/>
</dbReference>
<reference evidence="5 6" key="1">
    <citation type="journal article" date="2013" name="Stand. Genomic Sci.">
        <title>Genomic Encyclopedia of Type Strains, Phase I: The one thousand microbial genomes (KMG-I) project.</title>
        <authorList>
            <person name="Kyrpides N.C."/>
            <person name="Woyke T."/>
            <person name="Eisen J.A."/>
            <person name="Garrity G."/>
            <person name="Lilburn T.G."/>
            <person name="Beck B.J."/>
            <person name="Whitman W.B."/>
            <person name="Hugenholtz P."/>
            <person name="Klenk H.P."/>
        </authorList>
    </citation>
    <scope>NUCLEOTIDE SEQUENCE [LARGE SCALE GENOMIC DNA]</scope>
    <source>
        <strain evidence="5 6">DSM 45044</strain>
    </source>
</reference>
<dbReference type="InterPro" id="IPR042837">
    <property type="entry name" value="PTX3"/>
</dbReference>
<keyword evidence="2" id="KW-1015">Disulfide bond</keyword>
<feature type="signal peptide" evidence="3">
    <location>
        <begin position="1"/>
        <end position="17"/>
    </location>
</feature>
<dbReference type="Gene3D" id="2.60.40.10">
    <property type="entry name" value="Immunoglobulins"/>
    <property type="match status" value="1"/>
</dbReference>
<evidence type="ECO:0000313" key="6">
    <source>
        <dbReference type="Proteomes" id="UP000321617"/>
    </source>
</evidence>
<keyword evidence="1 3" id="KW-0732">Signal</keyword>
<evidence type="ECO:0000313" key="5">
    <source>
        <dbReference type="EMBL" id="TWJ14574.1"/>
    </source>
</evidence>
<proteinExistence type="predicted"/>
<dbReference type="Proteomes" id="UP000321617">
    <property type="component" value="Unassembled WGS sequence"/>
</dbReference>
<keyword evidence="6" id="KW-1185">Reference proteome</keyword>
<dbReference type="InterPro" id="IPR013320">
    <property type="entry name" value="ConA-like_dom_sf"/>
</dbReference>
<dbReference type="InterPro" id="IPR013783">
    <property type="entry name" value="Ig-like_fold"/>
</dbReference>
<feature type="domain" description="LamG-like jellyroll fold" evidence="4">
    <location>
        <begin position="1175"/>
        <end position="1316"/>
    </location>
</feature>
<protein>
    <submittedName>
        <fullName evidence="5">Concanavalin A-like lectin/glucanase superfamily protein</fullName>
    </submittedName>
</protein>
<dbReference type="SMART" id="SM00560">
    <property type="entry name" value="LamGL"/>
    <property type="match status" value="3"/>
</dbReference>
<dbReference type="Pfam" id="PF13385">
    <property type="entry name" value="Laminin_G_3"/>
    <property type="match status" value="3"/>
</dbReference>
<dbReference type="GO" id="GO:0006955">
    <property type="term" value="P:immune response"/>
    <property type="evidence" value="ECO:0007669"/>
    <property type="project" value="InterPro"/>
</dbReference>
<comment type="caution">
    <text evidence="5">The sequence shown here is derived from an EMBL/GenBank/DDBJ whole genome shotgun (WGS) entry which is preliminary data.</text>
</comment>
<dbReference type="RefSeq" id="WP_147131812.1">
    <property type="nucleotide sequence ID" value="NZ_BAABIJ010000001.1"/>
</dbReference>